<dbReference type="GO" id="GO:0004803">
    <property type="term" value="F:transposase activity"/>
    <property type="evidence" value="ECO:0007669"/>
    <property type="project" value="InterPro"/>
</dbReference>
<dbReference type="GO" id="GO:0003677">
    <property type="term" value="F:DNA binding"/>
    <property type="evidence" value="ECO:0007669"/>
    <property type="project" value="InterPro"/>
</dbReference>
<dbReference type="InterPro" id="IPR002686">
    <property type="entry name" value="Transposase_17"/>
</dbReference>
<dbReference type="Proteomes" id="UP000614216">
    <property type="component" value="Unassembled WGS sequence"/>
</dbReference>
<evidence type="ECO:0000313" key="3">
    <source>
        <dbReference type="Proteomes" id="UP000614216"/>
    </source>
</evidence>
<dbReference type="SMART" id="SM01321">
    <property type="entry name" value="Y1_Tnp"/>
    <property type="match status" value="1"/>
</dbReference>
<proteinExistence type="predicted"/>
<sequence>MRKKHTEPIQPETYYHVYNRGINGESIFKEACNYNYFLEKYAQYINPIADTYAYCLLNNHFHFLIRTCSAEVIISDRVLNPVRDRDNNFSAEIDFSKTIGKQFSKLFNSYSQSINKAYGRTGSLFDRPFRRIPVQNDHYFSRLVSYIHKNPEKHGFTDDFKDYPYSSYWSHLDSRKTRLKREEVIKWFGDQSCYQEFHVLGSEDDDLSKFIIEV</sequence>
<dbReference type="AlphaFoldDB" id="A0A937G1Z4"/>
<keyword evidence="3" id="KW-1185">Reference proteome</keyword>
<dbReference type="PANTHER" id="PTHR34322:SF2">
    <property type="entry name" value="TRANSPOSASE IS200-LIKE DOMAIN-CONTAINING PROTEIN"/>
    <property type="match status" value="1"/>
</dbReference>
<accession>A0A937G1Z4</accession>
<organism evidence="2 3">
    <name type="scientific">Fulvivirga marina</name>
    <dbReference type="NCBI Taxonomy" id="2494733"/>
    <lineage>
        <taxon>Bacteria</taxon>
        <taxon>Pseudomonadati</taxon>
        <taxon>Bacteroidota</taxon>
        <taxon>Cytophagia</taxon>
        <taxon>Cytophagales</taxon>
        <taxon>Fulvivirgaceae</taxon>
        <taxon>Fulvivirga</taxon>
    </lineage>
</organism>
<dbReference type="EMBL" id="JAEUGD010000066">
    <property type="protein sequence ID" value="MBL6449142.1"/>
    <property type="molecule type" value="Genomic_DNA"/>
</dbReference>
<name>A0A937G1Z4_9BACT</name>
<dbReference type="PANTHER" id="PTHR34322">
    <property type="entry name" value="TRANSPOSASE, Y1_TNP DOMAIN-CONTAINING"/>
    <property type="match status" value="1"/>
</dbReference>
<dbReference type="GO" id="GO:0006313">
    <property type="term" value="P:DNA transposition"/>
    <property type="evidence" value="ECO:0007669"/>
    <property type="project" value="InterPro"/>
</dbReference>
<evidence type="ECO:0000313" key="2">
    <source>
        <dbReference type="EMBL" id="MBL6449142.1"/>
    </source>
</evidence>
<comment type="caution">
    <text evidence="2">The sequence shown here is derived from an EMBL/GenBank/DDBJ whole genome shotgun (WGS) entry which is preliminary data.</text>
</comment>
<feature type="domain" description="Transposase IS200-like" evidence="1">
    <location>
        <begin position="10"/>
        <end position="150"/>
    </location>
</feature>
<protein>
    <recommendedName>
        <fullName evidence="1">Transposase IS200-like domain-containing protein</fullName>
    </recommendedName>
</protein>
<evidence type="ECO:0000259" key="1">
    <source>
        <dbReference type="SMART" id="SM01321"/>
    </source>
</evidence>
<dbReference type="Gene3D" id="3.30.70.1290">
    <property type="entry name" value="Transposase IS200-like"/>
    <property type="match status" value="1"/>
</dbReference>
<gene>
    <name evidence="2" type="ORF">JMN32_22715</name>
</gene>
<dbReference type="RefSeq" id="WP_202858678.1">
    <property type="nucleotide sequence ID" value="NZ_JAEUGD010000066.1"/>
</dbReference>
<dbReference type="SUPFAM" id="SSF143422">
    <property type="entry name" value="Transposase IS200-like"/>
    <property type="match status" value="1"/>
</dbReference>
<reference evidence="2" key="1">
    <citation type="submission" date="2021-01" db="EMBL/GenBank/DDBJ databases">
        <title>Fulvivirga kasyanovii gen. nov., sp nov., a novel member of the phylum Bacteroidetes isolated from seawater in a mussel farm.</title>
        <authorList>
            <person name="Zhao L.-H."/>
            <person name="Wang Z.-J."/>
        </authorList>
    </citation>
    <scope>NUCLEOTIDE SEQUENCE</scope>
    <source>
        <strain evidence="2">29W222</strain>
    </source>
</reference>
<dbReference type="InterPro" id="IPR036515">
    <property type="entry name" value="Transposase_17_sf"/>
</dbReference>